<proteinExistence type="evidence at protein level"/>
<reference evidence="10" key="2">
    <citation type="submission" date="2018-07" db="PDB data bank">
        <title>Crystal structure of the Exfoliative toxin Exi from Staphylococcus pseudintermedius.</title>
        <authorList>
            <person name="Boone C.D."/>
            <person name="Liu W."/>
            <person name="Laganowsky A."/>
            <person name="Hook A."/>
        </authorList>
    </citation>
    <scope>X-RAY CRYSTALLOGRAPHY (2.75 ANGSTROMS) OF 33-275</scope>
</reference>
<evidence type="ECO:0000313" key="9">
    <source>
        <dbReference type="EMBL" id="BAI49625.1"/>
    </source>
</evidence>
<evidence type="ECO:0000256" key="6">
    <source>
        <dbReference type="ARBA" id="ARBA00023026"/>
    </source>
</evidence>
<dbReference type="PROSITE" id="PS00672">
    <property type="entry name" value="V8_HIS"/>
    <property type="match status" value="1"/>
</dbReference>
<dbReference type="InterPro" id="IPR000126">
    <property type="entry name" value="V8_ser_AS"/>
</dbReference>
<dbReference type="Gene3D" id="2.40.10.10">
    <property type="entry name" value="Trypsin-like serine proteases"/>
    <property type="match status" value="2"/>
</dbReference>
<sequence>MKGIYKKMFFSLSVVIICSHGFIFNRPSHAESYNEEEILKKQEFFKARPSDPELFMKVKDTTKPPYNAVGTVFVKGKTLATGVLIGKNTIVTNYHIARQAEKNPSNIIFTPGSTREDLIVNAPYGTFEAEEINEHPYGQGLDLAIIKLKPNQDGKSAGELIQPAKIPEKIDIQARDKISLLGYPYNFSTHSLFRSQIELYDVIEGQYFGYTEPGNSGSGIFNLNGELLGIHVGKGGRYNLLIGEFFNRSISSFYSIDKNVTTLGEDLKKRAKLQEE</sequence>
<feature type="active site" description="Charge relay system" evidence="7">
    <location>
        <position position="95"/>
    </location>
</feature>
<keyword evidence="3" id="KW-0732">Signal</keyword>
<dbReference type="GO" id="GO:0004252">
    <property type="term" value="F:serine-type endopeptidase activity"/>
    <property type="evidence" value="ECO:0007669"/>
    <property type="project" value="InterPro"/>
</dbReference>
<comment type="similarity">
    <text evidence="1 8">Belongs to the peptidase S1B family.</text>
</comment>
<dbReference type="PRINTS" id="PR00839">
    <property type="entry name" value="V8PROTEASE"/>
</dbReference>
<evidence type="ECO:0000256" key="2">
    <source>
        <dbReference type="ARBA" id="ARBA00022670"/>
    </source>
</evidence>
<dbReference type="EMBL" id="AB489850">
    <property type="protein sequence ID" value="BAI49625.1"/>
    <property type="molecule type" value="Genomic_DNA"/>
</dbReference>
<dbReference type="RefSeq" id="WP_105503172.1">
    <property type="nucleotide sequence ID" value="NZ_CAJESP010000014.1"/>
</dbReference>
<evidence type="ECO:0000256" key="4">
    <source>
        <dbReference type="ARBA" id="ARBA00022801"/>
    </source>
</evidence>
<evidence type="ECO:0007829" key="10">
    <source>
        <dbReference type="PDB" id="6E0U"/>
    </source>
</evidence>
<dbReference type="PDB" id="6E0U">
    <property type="method" value="X-ray"/>
    <property type="resolution" value="2.75 A"/>
    <property type="chains" value="A/B=33-275"/>
</dbReference>
<keyword evidence="5 8" id="KW-0720">Serine protease</keyword>
<dbReference type="InterPro" id="IPR009003">
    <property type="entry name" value="Peptidase_S1_PA"/>
</dbReference>
<gene>
    <name evidence="9" type="primary">exi</name>
</gene>
<keyword evidence="6" id="KW-0843">Virulence</keyword>
<evidence type="ECO:0000256" key="3">
    <source>
        <dbReference type="ARBA" id="ARBA00022729"/>
    </source>
</evidence>
<reference evidence="9" key="1">
    <citation type="journal article" date="2009" name="FEMS Microbiol. Lett.">
        <title>Identification of first exfoliative toxin in Staphylococcus pseudintermedius.</title>
        <authorList>
            <person name="Futagawa-Saito K."/>
            <person name="Makino S."/>
            <person name="Sunaga F."/>
            <person name="Kato Y."/>
            <person name="Sakurai-Komada N."/>
            <person name="Ba-Thein W."/>
            <person name="Fukuyasu T."/>
        </authorList>
    </citation>
    <scope>NUCLEOTIDE SEQUENCE</scope>
    <source>
        <strain evidence="9">AV8013</strain>
    </source>
</reference>
<dbReference type="GO" id="GO:0006508">
    <property type="term" value="P:proteolysis"/>
    <property type="evidence" value="ECO:0007669"/>
    <property type="project" value="UniProtKB-KW"/>
</dbReference>
<protein>
    <recommendedName>
        <fullName evidence="8">Serine protease</fullName>
        <ecNumber evidence="8">3.4.21.-</ecNumber>
    </recommendedName>
</protein>
<name>D0VXY8_STAPS</name>
<keyword evidence="4 8" id="KW-0378">Hydrolase</keyword>
<dbReference type="Pfam" id="PF13365">
    <property type="entry name" value="Trypsin_2"/>
    <property type="match status" value="1"/>
</dbReference>
<dbReference type="InterPro" id="IPR028301">
    <property type="entry name" value="V8_his_AS"/>
</dbReference>
<dbReference type="InterPro" id="IPR043504">
    <property type="entry name" value="Peptidase_S1_PA_chymotrypsin"/>
</dbReference>
<dbReference type="AlphaFoldDB" id="D0VXY8"/>
<evidence type="ECO:0000256" key="8">
    <source>
        <dbReference type="RuleBase" id="RU004296"/>
    </source>
</evidence>
<dbReference type="InterPro" id="IPR008353">
    <property type="entry name" value="Peptidase_S1B_tx"/>
</dbReference>
<dbReference type="InterPro" id="IPR008256">
    <property type="entry name" value="Peptidase_S1B"/>
</dbReference>
<dbReference type="PRINTS" id="PR01774">
    <property type="entry name" value="EXFOLTOXIN"/>
</dbReference>
<evidence type="ECO:0000256" key="7">
    <source>
        <dbReference type="PIRSR" id="PIRSR608256-1"/>
    </source>
</evidence>
<organism evidence="9">
    <name type="scientific">Staphylococcus pseudintermedius</name>
    <dbReference type="NCBI Taxonomy" id="283734"/>
    <lineage>
        <taxon>Bacteria</taxon>
        <taxon>Bacillati</taxon>
        <taxon>Bacillota</taxon>
        <taxon>Bacilli</taxon>
        <taxon>Bacillales</taxon>
        <taxon>Staphylococcaceae</taxon>
        <taxon>Staphylococcus</taxon>
        <taxon>Staphylococcus intermedius group</taxon>
    </lineage>
</organism>
<dbReference type="SUPFAM" id="SSF50494">
    <property type="entry name" value="Trypsin-like serine proteases"/>
    <property type="match status" value="1"/>
</dbReference>
<evidence type="ECO:0000256" key="5">
    <source>
        <dbReference type="ARBA" id="ARBA00022825"/>
    </source>
</evidence>
<dbReference type="EC" id="3.4.21.-" evidence="8"/>
<dbReference type="PROSITE" id="PS00673">
    <property type="entry name" value="V8_SER"/>
    <property type="match status" value="1"/>
</dbReference>
<dbReference type="PDBsum" id="6E0U"/>
<feature type="active site" description="Charge relay system" evidence="7">
    <location>
        <position position="216"/>
    </location>
</feature>
<keyword evidence="2 8" id="KW-0645">Protease</keyword>
<dbReference type="SMR" id="D0VXY8"/>
<keyword evidence="10" id="KW-0002">3D-structure</keyword>
<accession>D0VXY8</accession>
<evidence type="ECO:0000256" key="1">
    <source>
        <dbReference type="ARBA" id="ARBA00008764"/>
    </source>
</evidence>
<feature type="active site" description="Charge relay system" evidence="7">
    <location>
        <position position="142"/>
    </location>
</feature>